<keyword evidence="6 8" id="KW-0472">Membrane</keyword>
<comment type="similarity">
    <text evidence="8">Belongs to the FtsL family.</text>
</comment>
<evidence type="ECO:0000313" key="11">
    <source>
        <dbReference type="EMBL" id="RMH94201.1"/>
    </source>
</evidence>
<evidence type="ECO:0000256" key="1">
    <source>
        <dbReference type="ARBA" id="ARBA00004401"/>
    </source>
</evidence>
<dbReference type="InterPro" id="IPR011922">
    <property type="entry name" value="Cell_div_FtsL"/>
</dbReference>
<evidence type="ECO:0000256" key="2">
    <source>
        <dbReference type="ARBA" id="ARBA00022475"/>
    </source>
</evidence>
<comment type="subunit">
    <text evidence="8">Part of a complex composed of FtsB, FtsL and FtsQ.</text>
</comment>
<dbReference type="Proteomes" id="UP000275012">
    <property type="component" value="Unassembled WGS sequence"/>
</dbReference>
<comment type="subcellular location">
    <subcellularLocation>
        <location evidence="8">Cell inner membrane</location>
        <topology evidence="8">Single-pass type II membrane protein</topology>
    </subcellularLocation>
    <subcellularLocation>
        <location evidence="1">Cell membrane</location>
        <topology evidence="1">Single-pass type II membrane protein</topology>
    </subcellularLocation>
    <text evidence="8">Localizes to the division septum where it forms a ring structure.</text>
</comment>
<dbReference type="GO" id="GO:0043093">
    <property type="term" value="P:FtsZ-dependent cytokinesis"/>
    <property type="evidence" value="ECO:0007669"/>
    <property type="project" value="UniProtKB-UniRule"/>
</dbReference>
<keyword evidence="12" id="KW-1185">Reference proteome</keyword>
<keyword evidence="5 8" id="KW-1133">Transmembrane helix</keyword>
<keyword evidence="3 8" id="KW-0132">Cell division</keyword>
<proteinExistence type="inferred from homology"/>
<dbReference type="PANTHER" id="PTHR37479:SF1">
    <property type="entry name" value="CELL DIVISION PROTEIN FTSL"/>
    <property type="match status" value="1"/>
</dbReference>
<evidence type="ECO:0000256" key="8">
    <source>
        <dbReference type="HAMAP-Rule" id="MF_00910"/>
    </source>
</evidence>
<evidence type="ECO:0000256" key="6">
    <source>
        <dbReference type="ARBA" id="ARBA00023136"/>
    </source>
</evidence>
<protein>
    <recommendedName>
        <fullName evidence="8 9">Cell division protein FtsL</fullName>
    </recommendedName>
</protein>
<sequence>MSLRFLVVLLLVLDVASAVAVSTARHRHRQLFVELNRLERARDELEIEFNQLQLEQATYAESTLIDRIARERLGMVAPVANEIVVVRP</sequence>
<dbReference type="HAMAP" id="MF_00910">
    <property type="entry name" value="FtsL"/>
    <property type="match status" value="1"/>
</dbReference>
<dbReference type="AlphaFoldDB" id="A0A3M2HWW1"/>
<evidence type="ECO:0000313" key="12">
    <source>
        <dbReference type="Proteomes" id="UP000275012"/>
    </source>
</evidence>
<keyword evidence="7 8" id="KW-0131">Cell cycle</keyword>
<evidence type="ECO:0000256" key="3">
    <source>
        <dbReference type="ARBA" id="ARBA00022618"/>
    </source>
</evidence>
<dbReference type="OrthoDB" id="5298556at2"/>
<evidence type="ECO:0000256" key="10">
    <source>
        <dbReference type="SAM" id="Coils"/>
    </source>
</evidence>
<keyword evidence="8" id="KW-0997">Cell inner membrane</keyword>
<dbReference type="PANTHER" id="PTHR37479">
    <property type="entry name" value="CELL DIVISION PROTEIN FTSL"/>
    <property type="match status" value="1"/>
</dbReference>
<dbReference type="RefSeq" id="WP_122100724.1">
    <property type="nucleotide sequence ID" value="NZ_RFLY01000003.1"/>
</dbReference>
<dbReference type="GO" id="GO:0005886">
    <property type="term" value="C:plasma membrane"/>
    <property type="evidence" value="ECO:0007669"/>
    <property type="project" value="UniProtKB-SubCell"/>
</dbReference>
<keyword evidence="4 8" id="KW-0812">Transmembrane</keyword>
<evidence type="ECO:0000256" key="5">
    <source>
        <dbReference type="ARBA" id="ARBA00022989"/>
    </source>
</evidence>
<keyword evidence="2 8" id="KW-1003">Cell membrane</keyword>
<name>A0A3M2HWW1_9GAMM</name>
<evidence type="ECO:0000256" key="7">
    <source>
        <dbReference type="ARBA" id="ARBA00023306"/>
    </source>
</evidence>
<accession>A0A3M2HWW1</accession>
<comment type="caution">
    <text evidence="11">The sequence shown here is derived from an EMBL/GenBank/DDBJ whole genome shotgun (WGS) entry which is preliminary data.</text>
</comment>
<evidence type="ECO:0000256" key="4">
    <source>
        <dbReference type="ARBA" id="ARBA00022692"/>
    </source>
</evidence>
<dbReference type="Pfam" id="PF04999">
    <property type="entry name" value="FtsL"/>
    <property type="match status" value="1"/>
</dbReference>
<gene>
    <name evidence="8 11" type="primary">ftsL</name>
    <name evidence="11" type="ORF">EBB59_03330</name>
</gene>
<dbReference type="NCBIfam" id="TIGR02209">
    <property type="entry name" value="ftsL_broad"/>
    <property type="match status" value="1"/>
</dbReference>
<comment type="function">
    <text evidence="8">Essential cell division protein. May link together the upstream cell division proteins, which are predominantly cytoplasmic, with the downstream cell division proteins, which are predominantly periplasmic.</text>
</comment>
<dbReference type="EMBL" id="RFLY01000003">
    <property type="protein sequence ID" value="RMH94201.1"/>
    <property type="molecule type" value="Genomic_DNA"/>
</dbReference>
<organism evidence="11 12">
    <name type="scientific">Solilutibacter pythonis</name>
    <dbReference type="NCBI Taxonomy" id="2483112"/>
    <lineage>
        <taxon>Bacteria</taxon>
        <taxon>Pseudomonadati</taxon>
        <taxon>Pseudomonadota</taxon>
        <taxon>Gammaproteobacteria</taxon>
        <taxon>Lysobacterales</taxon>
        <taxon>Lysobacteraceae</taxon>
        <taxon>Solilutibacter</taxon>
    </lineage>
</organism>
<keyword evidence="10" id="KW-0175">Coiled coil</keyword>
<evidence type="ECO:0000256" key="9">
    <source>
        <dbReference type="NCBIfam" id="TIGR02209"/>
    </source>
</evidence>
<dbReference type="GO" id="GO:0032153">
    <property type="term" value="C:cell division site"/>
    <property type="evidence" value="ECO:0007669"/>
    <property type="project" value="UniProtKB-UniRule"/>
</dbReference>
<reference evidence="11 12" key="1">
    <citation type="submission" date="2018-10" db="EMBL/GenBank/DDBJ databases">
        <title>Proposal of Lysobacter pythonis sp. nov. isolated from royal pythons (Python regius).</title>
        <authorList>
            <person name="Hans-Juergen B."/>
            <person name="Huptas C."/>
            <person name="Sandra B."/>
            <person name="Igor L."/>
            <person name="Joachim S."/>
            <person name="Siegfried S."/>
            <person name="Mareike W."/>
            <person name="Peter K."/>
        </authorList>
    </citation>
    <scope>NUCLEOTIDE SEQUENCE [LARGE SCALE GENOMIC DNA]</scope>
    <source>
        <strain evidence="11 12">4284/11</strain>
    </source>
</reference>
<feature type="coiled-coil region" evidence="10">
    <location>
        <begin position="28"/>
        <end position="58"/>
    </location>
</feature>